<dbReference type="CDD" id="cd00090">
    <property type="entry name" value="HTH_ARSR"/>
    <property type="match status" value="1"/>
</dbReference>
<reference evidence="6" key="1">
    <citation type="submission" date="2016-10" db="EMBL/GenBank/DDBJ databases">
        <authorList>
            <person name="Varghese N."/>
            <person name="Submissions S."/>
        </authorList>
    </citation>
    <scope>NUCLEOTIDE SEQUENCE [LARGE SCALE GENOMIC DNA]</scope>
    <source>
        <strain evidence="6">ATCC 35263</strain>
    </source>
</reference>
<dbReference type="PANTHER" id="PTHR33204:SF18">
    <property type="entry name" value="TRANSCRIPTIONAL REGULATORY PROTEIN"/>
    <property type="match status" value="1"/>
</dbReference>
<dbReference type="RefSeq" id="WP_093115454.1">
    <property type="nucleotide sequence ID" value="NZ_FNWJ01000001.1"/>
</dbReference>
<sequence length="133" mass="14046">MRQSGALTEHAVAVARDPAAGSEHGAASTCPVCATADLVCGKWTLLIVHALAADARRFCELEQTLAGISPRTLSVRLRALEEAGLVARVPRTPDGAHAYALTDMGRELLPVIEAMERFGRRWLGGSEGPCGGR</sequence>
<evidence type="ECO:0000313" key="5">
    <source>
        <dbReference type="EMBL" id="SEH10380.1"/>
    </source>
</evidence>
<dbReference type="STRING" id="29539.SAMN02745716_0229"/>
<organism evidence="5 6">
    <name type="scientific">Thermoleophilum album</name>
    <dbReference type="NCBI Taxonomy" id="29539"/>
    <lineage>
        <taxon>Bacteria</taxon>
        <taxon>Bacillati</taxon>
        <taxon>Actinomycetota</taxon>
        <taxon>Thermoleophilia</taxon>
        <taxon>Thermoleophilales</taxon>
        <taxon>Thermoleophilaceae</taxon>
        <taxon>Thermoleophilum</taxon>
    </lineage>
</organism>
<evidence type="ECO:0000256" key="2">
    <source>
        <dbReference type="ARBA" id="ARBA00023125"/>
    </source>
</evidence>
<dbReference type="PROSITE" id="PS51118">
    <property type="entry name" value="HTH_HXLR"/>
    <property type="match status" value="1"/>
</dbReference>
<evidence type="ECO:0000259" key="4">
    <source>
        <dbReference type="PROSITE" id="PS51118"/>
    </source>
</evidence>
<keyword evidence="1" id="KW-0805">Transcription regulation</keyword>
<dbReference type="InterPro" id="IPR011991">
    <property type="entry name" value="ArsR-like_HTH"/>
</dbReference>
<dbReference type="SUPFAM" id="SSF46785">
    <property type="entry name" value="Winged helix' DNA-binding domain"/>
    <property type="match status" value="1"/>
</dbReference>
<dbReference type="Gene3D" id="1.10.10.10">
    <property type="entry name" value="Winged helix-like DNA-binding domain superfamily/Winged helix DNA-binding domain"/>
    <property type="match status" value="1"/>
</dbReference>
<proteinExistence type="predicted"/>
<dbReference type="OrthoDB" id="370168at2"/>
<dbReference type="InterPro" id="IPR036390">
    <property type="entry name" value="WH_DNA-bd_sf"/>
</dbReference>
<dbReference type="Proteomes" id="UP000222056">
    <property type="component" value="Unassembled WGS sequence"/>
</dbReference>
<protein>
    <submittedName>
        <fullName evidence="5">Transcriptional regulator, HxlR family</fullName>
    </submittedName>
</protein>
<evidence type="ECO:0000256" key="3">
    <source>
        <dbReference type="ARBA" id="ARBA00023163"/>
    </source>
</evidence>
<keyword evidence="3" id="KW-0804">Transcription</keyword>
<dbReference type="Pfam" id="PF01638">
    <property type="entry name" value="HxlR"/>
    <property type="match status" value="1"/>
</dbReference>
<keyword evidence="2" id="KW-0238">DNA-binding</keyword>
<evidence type="ECO:0000313" key="6">
    <source>
        <dbReference type="Proteomes" id="UP000222056"/>
    </source>
</evidence>
<name>A0A1H6FJJ2_THEAL</name>
<feature type="domain" description="HTH hxlR-type" evidence="4">
    <location>
        <begin position="30"/>
        <end position="127"/>
    </location>
</feature>
<dbReference type="AlphaFoldDB" id="A0A1H6FJJ2"/>
<keyword evidence="6" id="KW-1185">Reference proteome</keyword>
<accession>A0A1H6FJJ2</accession>
<dbReference type="InterPro" id="IPR002577">
    <property type="entry name" value="HTH_HxlR"/>
</dbReference>
<dbReference type="EMBL" id="FNWJ01000001">
    <property type="protein sequence ID" value="SEH10380.1"/>
    <property type="molecule type" value="Genomic_DNA"/>
</dbReference>
<dbReference type="InterPro" id="IPR036388">
    <property type="entry name" value="WH-like_DNA-bd_sf"/>
</dbReference>
<dbReference type="GO" id="GO:0003677">
    <property type="term" value="F:DNA binding"/>
    <property type="evidence" value="ECO:0007669"/>
    <property type="project" value="UniProtKB-KW"/>
</dbReference>
<gene>
    <name evidence="5" type="ORF">SAMN02745716_0229</name>
</gene>
<evidence type="ECO:0000256" key="1">
    <source>
        <dbReference type="ARBA" id="ARBA00023015"/>
    </source>
</evidence>
<dbReference type="PANTHER" id="PTHR33204">
    <property type="entry name" value="TRANSCRIPTIONAL REGULATOR, MARR FAMILY"/>
    <property type="match status" value="1"/>
</dbReference>